<dbReference type="EMBL" id="PDUD01000017">
    <property type="protein sequence ID" value="PHN06568.1"/>
    <property type="molecule type" value="Genomic_DNA"/>
</dbReference>
<name>A0A2D0NDT5_FLAN2</name>
<proteinExistence type="predicted"/>
<accession>A0A2D0NDT5</accession>
<protein>
    <submittedName>
        <fullName evidence="2">Uncharacterized protein</fullName>
    </submittedName>
</protein>
<feature type="compositionally biased region" description="Polar residues" evidence="1">
    <location>
        <begin position="21"/>
        <end position="34"/>
    </location>
</feature>
<dbReference type="Proteomes" id="UP000223913">
    <property type="component" value="Unassembled WGS sequence"/>
</dbReference>
<dbReference type="AlphaFoldDB" id="A0A2D0NDT5"/>
<keyword evidence="3" id="KW-1185">Reference proteome</keyword>
<dbReference type="OrthoDB" id="1550983at2"/>
<comment type="caution">
    <text evidence="2">The sequence shown here is derived from an EMBL/GenBank/DDBJ whole genome shotgun (WGS) entry which is preliminary data.</text>
</comment>
<organism evidence="2 3">
    <name type="scientific">Flavilitoribacter nigricans (strain ATCC 23147 / DSM 23189 / NBRC 102662 / NCIMB 1420 / SS-2)</name>
    <name type="common">Lewinella nigricans</name>
    <dbReference type="NCBI Taxonomy" id="1122177"/>
    <lineage>
        <taxon>Bacteria</taxon>
        <taxon>Pseudomonadati</taxon>
        <taxon>Bacteroidota</taxon>
        <taxon>Saprospiria</taxon>
        <taxon>Saprospirales</taxon>
        <taxon>Lewinellaceae</taxon>
        <taxon>Flavilitoribacter</taxon>
    </lineage>
</organism>
<reference evidence="2 3" key="1">
    <citation type="submission" date="2017-10" db="EMBL/GenBank/DDBJ databases">
        <title>The draft genome sequence of Lewinella nigricans NBRC 102662.</title>
        <authorList>
            <person name="Wang K."/>
        </authorList>
    </citation>
    <scope>NUCLEOTIDE SEQUENCE [LARGE SCALE GENOMIC DNA]</scope>
    <source>
        <strain evidence="2 3">NBRC 102662</strain>
    </source>
</reference>
<sequence length="114" mass="13299">MKTNQEAVQKARELIKSNQYVKDSDWSEAQPSPESENDFLEDHDWTEYGGWYLGIHTDENKETKGRYGFPYGDFRRLHRSGLIAAKQRSAQQGYDDLEKAIDQLLTTLDNKIDR</sequence>
<evidence type="ECO:0000313" key="2">
    <source>
        <dbReference type="EMBL" id="PHN06568.1"/>
    </source>
</evidence>
<evidence type="ECO:0000256" key="1">
    <source>
        <dbReference type="SAM" id="MobiDB-lite"/>
    </source>
</evidence>
<gene>
    <name evidence="2" type="ORF">CRP01_09695</name>
</gene>
<evidence type="ECO:0000313" key="3">
    <source>
        <dbReference type="Proteomes" id="UP000223913"/>
    </source>
</evidence>
<dbReference type="RefSeq" id="WP_099149824.1">
    <property type="nucleotide sequence ID" value="NZ_PDUD01000017.1"/>
</dbReference>
<feature type="region of interest" description="Disordered" evidence="1">
    <location>
        <begin position="21"/>
        <end position="40"/>
    </location>
</feature>